<dbReference type="GO" id="GO:0005319">
    <property type="term" value="F:lipid transporter activity"/>
    <property type="evidence" value="ECO:0007669"/>
    <property type="project" value="TreeGrafter"/>
</dbReference>
<reference evidence="3" key="1">
    <citation type="submission" date="2008-04" db="EMBL/GenBank/DDBJ databases">
        <title>Hox genes are not clustered in the bdelloid rotifer Philodina roseola.</title>
        <authorList>
            <person name="Mark Welch J.L."/>
            <person name="Mark Welch D.B."/>
        </authorList>
    </citation>
    <scope>NUCLEOTIDE SEQUENCE</scope>
</reference>
<keyword evidence="1" id="KW-0732">Signal</keyword>
<dbReference type="Gene3D" id="2.70.220.10">
    <property type="entry name" value="Ganglioside GM2 activator"/>
    <property type="match status" value="1"/>
</dbReference>
<dbReference type="AlphaFoldDB" id="B6S364"/>
<name>B6S364_PHIRO</name>
<sequence length="224" mass="25319">MDNSTEKNIGPSFDKESRRGKDHMILIISIVFLIQQIDGATYQILMEDVDLNCLKDSSKFSPPSIDILGFNIWNNQVSVPGQLDFSLSFNVTKKLSSDLQLSAKIDRQMARIWVELPCLSGLGTCDQVKFCDFLQQACKVNQFIRPTIKGSNQKSCPCDLDPGIYTLEHAKTYLKYKKRAQLIKPLTTGKYRFKLNIFDNKMKKANVVGCVVGYLTLSKADKFS</sequence>
<dbReference type="Pfam" id="PF02221">
    <property type="entry name" value="E1_DerP2_DerF2"/>
    <property type="match status" value="1"/>
</dbReference>
<dbReference type="InterPro" id="IPR028996">
    <property type="entry name" value="GM2-AP"/>
</dbReference>
<dbReference type="GO" id="GO:0008047">
    <property type="term" value="F:enzyme activator activity"/>
    <property type="evidence" value="ECO:0007669"/>
    <property type="project" value="InterPro"/>
</dbReference>
<dbReference type="InterPro" id="IPR036846">
    <property type="entry name" value="GM2-AP_sf"/>
</dbReference>
<dbReference type="InterPro" id="IPR003172">
    <property type="entry name" value="ML_dom"/>
</dbReference>
<dbReference type="PANTHER" id="PTHR17357:SF0">
    <property type="entry name" value="GANGLIOSIDE GM2 ACTIVATOR"/>
    <property type="match status" value="1"/>
</dbReference>
<dbReference type="GO" id="GO:0006689">
    <property type="term" value="P:ganglioside catabolic process"/>
    <property type="evidence" value="ECO:0007669"/>
    <property type="project" value="InterPro"/>
</dbReference>
<dbReference type="PANTHER" id="PTHR17357">
    <property type="entry name" value="GM2 GANGLIOSIDE ACTIVATOR PROTEIN"/>
    <property type="match status" value="1"/>
</dbReference>
<evidence type="ECO:0000256" key="1">
    <source>
        <dbReference type="ARBA" id="ARBA00022729"/>
    </source>
</evidence>
<dbReference type="GO" id="GO:0009898">
    <property type="term" value="C:cytoplasmic side of plasma membrane"/>
    <property type="evidence" value="ECO:0007669"/>
    <property type="project" value="TreeGrafter"/>
</dbReference>
<evidence type="ECO:0000259" key="2">
    <source>
        <dbReference type="Pfam" id="PF02221"/>
    </source>
</evidence>
<dbReference type="SUPFAM" id="SSF63707">
    <property type="entry name" value="Ganglioside M2 (gm2) activator"/>
    <property type="match status" value="1"/>
</dbReference>
<proteinExistence type="predicted"/>
<organism evidence="3">
    <name type="scientific">Philodina roseola</name>
    <name type="common">Rotifer</name>
    <dbReference type="NCBI Taxonomy" id="96448"/>
    <lineage>
        <taxon>Eukaryota</taxon>
        <taxon>Metazoa</taxon>
        <taxon>Spiralia</taxon>
        <taxon>Gnathifera</taxon>
        <taxon>Rotifera</taxon>
        <taxon>Eurotatoria</taxon>
        <taxon>Bdelloidea</taxon>
        <taxon>Philodinida</taxon>
        <taxon>Philodinidae</taxon>
        <taxon>Philodina</taxon>
    </lineage>
</organism>
<dbReference type="EMBL" id="EU637022">
    <property type="protein sequence ID" value="ACI90384.1"/>
    <property type="molecule type" value="Genomic_DNA"/>
</dbReference>
<evidence type="ECO:0000313" key="3">
    <source>
        <dbReference type="EMBL" id="ACI90384.1"/>
    </source>
</evidence>
<protein>
    <submittedName>
        <fullName evidence="3">GM2 ganglioside activator-like protein</fullName>
    </submittedName>
</protein>
<accession>B6S364</accession>
<feature type="domain" description="MD-2-related lipid-recognition" evidence="2">
    <location>
        <begin position="53"/>
        <end position="211"/>
    </location>
</feature>